<dbReference type="InterPro" id="IPR010610">
    <property type="entry name" value="EryCIII-like_C"/>
</dbReference>
<keyword evidence="22" id="KW-1185">Reference proteome</keyword>
<evidence type="ECO:0000256" key="5">
    <source>
        <dbReference type="ARBA" id="ARBA00017894"/>
    </source>
</evidence>
<protein>
    <recommendedName>
        <fullName evidence="5">Sterol 3-beta-glucosyltransferase</fullName>
        <ecNumber evidence="4">2.4.1.173</ecNumber>
    </recommendedName>
    <alternativeName>
        <fullName evidence="16">Autophagy-related protein 26</fullName>
    </alternativeName>
</protein>
<dbReference type="Pfam" id="PF02893">
    <property type="entry name" value="GRAM"/>
    <property type="match status" value="1"/>
</dbReference>
<keyword evidence="9 21" id="KW-0808">Transferase</keyword>
<dbReference type="SMART" id="SM00233">
    <property type="entry name" value="PH"/>
    <property type="match status" value="1"/>
</dbReference>
<sequence>MLPKEDRFNSKNSKGTNEAENQATSFYKRFSSSIIPPLSFLSQGTISPNNEEVANDDNAHKDEKTFSDDEDIAHPIGSVGSLNNFVSFLYAGMGKLSEIKGNDASNANDTNDASDVGALKLNDKFTEARNRQVNEPYRGEYKIDYDINESEEGDVESAEDENTLKPKTEDVTPNTGLDPEEHLEKVSDMFFDDKDEPTTALASDPSKGTVLQQSVLKNFDPFLIEQTELLKLKDIKLSTDEDESDAYKIKKKFFRLKVADKLKRVFELSDDDYFYGNYSVWLVRDVLLQGHIYLTKESILFFTFLPKRQNTINASNGAAGGFQHHDDSHDVIQSGSLGMKTALYGDTVFSTPLTHRFWVILRNETITVYNSPTDLYFPITLIDLKSCISAEVIEKGKNESSTSSRPELCRNDSLENSSGDEEAEFSNMLHSNYQLEDNTENLSGGFWFKVVTKKKTHKFHSDSLYSARQWVNNIVKVVFQLHNSNSNNEVIMKIPINNIISFDINEVFGASERTSESNDEKPKVLNVKHIENEAKARNPLLASRMKNELKNKTRKKMKRTSVGEADDLLSENTYFLLFKNGDEVFNTLNEIVSENKDANTFPNKRSSIISTFNNEKGSSWTRPKSFAHRGEEIKTPRAISTLTTDHYQNSIIDQIEEASHRKTANAELASPRSECGLTNSVLSLPQSKIKKFGKTLIAPSRIFSNKSRSGSEKSTPDRSGTTSPVQGINLSLSGLKDLNMAFEASQKNYEVGSTRFSHTDNNNADNISSFEYNTLSKAEALSPQIRSPHPIEAGPLNLTDPSEFEDNRKKNNTLSSIGKSIKAMSSIKSKLAAVNHYEELYENDPYFIRDISAREVDTKHFQERFSFNNKKQLIASYHCHIIRAVPVFGKVYLGDSEICFRSMLPGVSTKMILPLIDVDTCYEEKGSNIAYSGLVIVIRGYDELLMEFSVQKARDDCLAMILRQLEKNHGPGDESSSNNKNSEDDDQCLQKLPSSTDTTKSLAGIKLAQWRIENARLKLFEDKINAAAGLHVPIILEDSPFYKTEIRPSTSFNFTLLTIGSRGDVQPYIALAKGLLAEGHNVTIATHSDFEEWIIGHGIKFKTIAGNPVELMSLMVSHGSMSLSFLKEASSKFRGWIQDLLDTSWKACQGSDILIESPSAMVGAHIAEALGIPYMRAFTMPWTRTRAYPHAFIVPDKKKGGSYNYITHLMFETVLWKGISGQVNKWRREQLGIPRTNLYRLAQYDIPFLYNISPIIFPPSVDFPDWVKVTGYWFLDEGSAEDFNPPKELVDFMNNAKEDSKKIVYIGFGSIVVKDAKSLTKAIVEAVLEADVRCILNKGWSDRKSSPKKDDAEPEIELPEEIYNSGSIPHDWLFPKIDAAVHHGGSGTTGATMRAGIPTIIKPFFGDQFFYSSRIEDIGAGIGLKKLNAHSLSTALKKATSDAKMNLKAKKISERLKQENGVLNAIEAIYYELEYARNLITAKQHENAKHDIKSGVQTPVVNETLDEYFDSDAYDTDFESDHESPNETYQQDNDEDYNTNDDNTTEIEEPSLMDDNDTVRIAPDTGNDTTTLTDVNKEVFNVSAS</sequence>
<dbReference type="PANTHER" id="PTHR48050:SF25">
    <property type="entry name" value="STEROL 3-BETA-GLUCOSYLTRANSFERASE"/>
    <property type="match status" value="1"/>
</dbReference>
<dbReference type="FunFam" id="3.40.50.2000:FF:000009">
    <property type="entry name" value="Sterol 3-beta-glucosyltransferase UGT80A2"/>
    <property type="match status" value="1"/>
</dbReference>
<dbReference type="EC" id="2.4.1.173" evidence="4"/>
<comment type="subcellular location">
    <subcellularLocation>
        <location evidence="2">Cytoplasm</location>
    </subcellularLocation>
    <subcellularLocation>
        <location evidence="1">Membrane</location>
        <topology evidence="1">Peripheral membrane protein</topology>
    </subcellularLocation>
</comment>
<feature type="region of interest" description="Disordered" evidence="19">
    <location>
        <begin position="1515"/>
        <end position="1573"/>
    </location>
</feature>
<keyword evidence="13" id="KW-0472">Membrane</keyword>
<feature type="compositionally biased region" description="Polar residues" evidence="19">
    <location>
        <begin position="43"/>
        <end position="52"/>
    </location>
</feature>
<keyword evidence="11" id="KW-0756">Sterol biosynthesis</keyword>
<evidence type="ECO:0000313" key="21">
    <source>
        <dbReference type="EMBL" id="KSA00046.1"/>
    </source>
</evidence>
<dbReference type="GeneID" id="26841209"/>
<feature type="region of interest" description="Disordered" evidence="19">
    <location>
        <begin position="703"/>
        <end position="728"/>
    </location>
</feature>
<feature type="domain" description="PH" evidence="20">
    <location>
        <begin position="330"/>
        <end position="479"/>
    </location>
</feature>
<feature type="compositionally biased region" description="Basic and acidic residues" evidence="19">
    <location>
        <begin position="57"/>
        <end position="67"/>
    </location>
</feature>
<dbReference type="InterPro" id="IPR011993">
    <property type="entry name" value="PH-like_dom_sf"/>
</dbReference>
<feature type="compositionally biased region" description="Acidic residues" evidence="19">
    <location>
        <begin position="1532"/>
        <end position="1556"/>
    </location>
</feature>
<evidence type="ECO:0000256" key="8">
    <source>
        <dbReference type="ARBA" id="ARBA00022676"/>
    </source>
</evidence>
<keyword evidence="15" id="KW-0753">Steroid metabolism</keyword>
<evidence type="ECO:0000256" key="15">
    <source>
        <dbReference type="ARBA" id="ARBA00023221"/>
    </source>
</evidence>
<comment type="similarity">
    <text evidence="3">Belongs to the glycosyltransferase 28 family.</text>
</comment>
<evidence type="ECO:0000313" key="22">
    <source>
        <dbReference type="Proteomes" id="UP000054251"/>
    </source>
</evidence>
<dbReference type="SUPFAM" id="SSF53756">
    <property type="entry name" value="UDP-Glycosyltransferase/glycogen phosphorylase"/>
    <property type="match status" value="1"/>
</dbReference>
<evidence type="ECO:0000256" key="17">
    <source>
        <dbReference type="ARBA" id="ARBA00047886"/>
    </source>
</evidence>
<dbReference type="FunFam" id="3.40.50.2000:FF:000029">
    <property type="entry name" value="Sterol 3-beta-glucosyltransferase"/>
    <property type="match status" value="1"/>
</dbReference>
<dbReference type="GO" id="GO:0005737">
    <property type="term" value="C:cytoplasm"/>
    <property type="evidence" value="ECO:0007669"/>
    <property type="project" value="UniProtKB-SubCell"/>
</dbReference>
<reference evidence="21 22" key="1">
    <citation type="submission" date="2015-11" db="EMBL/GenBank/DDBJ databases">
        <title>The genome of Debaryomyces fabryi.</title>
        <authorList>
            <person name="Tafer H."/>
            <person name="Lopandic K."/>
        </authorList>
    </citation>
    <scope>NUCLEOTIDE SEQUENCE [LARGE SCALE GENOMIC DNA]</scope>
    <source>
        <strain evidence="21 22">CBS 789</strain>
    </source>
</reference>
<dbReference type="InterPro" id="IPR050426">
    <property type="entry name" value="Glycosyltransferase_28"/>
</dbReference>
<dbReference type="Gene3D" id="3.40.50.2000">
    <property type="entry name" value="Glycogen Phosphorylase B"/>
    <property type="match status" value="2"/>
</dbReference>
<dbReference type="InterPro" id="IPR004276">
    <property type="entry name" value="GlycoTrans_28_N"/>
</dbReference>
<name>A0A0V1PUX3_9ASCO</name>
<keyword evidence="12" id="KW-0443">Lipid metabolism</keyword>
<dbReference type="PROSITE" id="PS50003">
    <property type="entry name" value="PH_DOMAIN"/>
    <property type="match status" value="1"/>
</dbReference>
<feature type="compositionally biased region" description="Acidic residues" evidence="19">
    <location>
        <begin position="146"/>
        <end position="161"/>
    </location>
</feature>
<keyword evidence="7" id="KW-0444">Lipid biosynthesis</keyword>
<feature type="region of interest" description="Disordered" evidence="19">
    <location>
        <begin position="968"/>
        <end position="996"/>
    </location>
</feature>
<evidence type="ECO:0000256" key="13">
    <source>
        <dbReference type="ARBA" id="ARBA00023136"/>
    </source>
</evidence>
<dbReference type="Gene3D" id="2.30.29.30">
    <property type="entry name" value="Pleckstrin-homology domain (PH domain)/Phosphotyrosine-binding domain (PTB)"/>
    <property type="match status" value="2"/>
</dbReference>
<accession>A0A0V1PUX3</accession>
<feature type="compositionally biased region" description="Polar residues" evidence="19">
    <location>
        <begin position="10"/>
        <end position="20"/>
    </location>
</feature>
<evidence type="ECO:0000259" key="20">
    <source>
        <dbReference type="PROSITE" id="PS50003"/>
    </source>
</evidence>
<dbReference type="PANTHER" id="PTHR48050">
    <property type="entry name" value="STEROL 3-BETA-GLUCOSYLTRANSFERASE"/>
    <property type="match status" value="1"/>
</dbReference>
<evidence type="ECO:0000256" key="7">
    <source>
        <dbReference type="ARBA" id="ARBA00022516"/>
    </source>
</evidence>
<dbReference type="InterPro" id="IPR048065">
    <property type="entry name" value="ATG26_PH_GRAM2"/>
</dbReference>
<evidence type="ECO:0000256" key="14">
    <source>
        <dbReference type="ARBA" id="ARBA00023166"/>
    </source>
</evidence>
<comment type="caution">
    <text evidence="21">The sequence shown here is derived from an EMBL/GenBank/DDBJ whole genome shotgun (WGS) entry which is preliminary data.</text>
</comment>
<dbReference type="CDD" id="cd13216">
    <property type="entry name" value="PH-GRAM2_AGT26"/>
    <property type="match status" value="1"/>
</dbReference>
<feature type="region of interest" description="Disordered" evidence="19">
    <location>
        <begin position="395"/>
        <end position="421"/>
    </location>
</feature>
<evidence type="ECO:0000256" key="4">
    <source>
        <dbReference type="ARBA" id="ARBA00012650"/>
    </source>
</evidence>
<evidence type="ECO:0000256" key="9">
    <source>
        <dbReference type="ARBA" id="ARBA00022679"/>
    </source>
</evidence>
<organism evidence="21 22">
    <name type="scientific">Debaryomyces fabryi</name>
    <dbReference type="NCBI Taxonomy" id="58627"/>
    <lineage>
        <taxon>Eukaryota</taxon>
        <taxon>Fungi</taxon>
        <taxon>Dikarya</taxon>
        <taxon>Ascomycota</taxon>
        <taxon>Saccharomycotina</taxon>
        <taxon>Pichiomycetes</taxon>
        <taxon>Debaryomycetaceae</taxon>
        <taxon>Debaryomyces</taxon>
    </lineage>
</organism>
<dbReference type="OrthoDB" id="10261837at2759"/>
<dbReference type="Proteomes" id="UP000054251">
    <property type="component" value="Unassembled WGS sequence"/>
</dbReference>
<feature type="compositionally biased region" description="Polar residues" evidence="19">
    <location>
        <begin position="717"/>
        <end position="728"/>
    </location>
</feature>
<dbReference type="Pfam" id="PF06722">
    <property type="entry name" value="EryCIII-like_C"/>
    <property type="match status" value="1"/>
</dbReference>
<proteinExistence type="inferred from homology"/>
<feature type="region of interest" description="Disordered" evidence="19">
    <location>
        <begin position="786"/>
        <end position="811"/>
    </location>
</feature>
<dbReference type="SUPFAM" id="SSF50729">
    <property type="entry name" value="PH domain-like"/>
    <property type="match status" value="1"/>
</dbReference>
<dbReference type="InterPro" id="IPR002213">
    <property type="entry name" value="UDP_glucos_trans"/>
</dbReference>
<comment type="catalytic activity">
    <reaction evidence="17">
        <text>ergosterol + UDP-alpha-D-glucose = ergosteryl 3-beta-D-glucoside + UDP + H(+)</text>
        <dbReference type="Rhea" id="RHEA:61836"/>
        <dbReference type="ChEBI" id="CHEBI:15378"/>
        <dbReference type="ChEBI" id="CHEBI:16933"/>
        <dbReference type="ChEBI" id="CHEBI:52973"/>
        <dbReference type="ChEBI" id="CHEBI:58223"/>
        <dbReference type="ChEBI" id="CHEBI:58885"/>
    </reaction>
    <physiologicalReaction direction="left-to-right" evidence="17">
        <dbReference type="Rhea" id="RHEA:61837"/>
    </physiologicalReaction>
</comment>
<feature type="region of interest" description="Disordered" evidence="19">
    <location>
        <begin position="41"/>
        <end position="70"/>
    </location>
</feature>
<evidence type="ECO:0000256" key="12">
    <source>
        <dbReference type="ARBA" id="ARBA00023098"/>
    </source>
</evidence>
<evidence type="ECO:0000256" key="3">
    <source>
        <dbReference type="ARBA" id="ARBA00006962"/>
    </source>
</evidence>
<keyword evidence="6" id="KW-0963">Cytoplasm</keyword>
<dbReference type="GO" id="GO:0016126">
    <property type="term" value="P:sterol biosynthetic process"/>
    <property type="evidence" value="ECO:0007669"/>
    <property type="project" value="UniProtKB-KW"/>
</dbReference>
<evidence type="ECO:0000256" key="16">
    <source>
        <dbReference type="ARBA" id="ARBA00029843"/>
    </source>
</evidence>
<feature type="region of interest" description="Disordered" evidence="19">
    <location>
        <begin position="1"/>
        <end position="20"/>
    </location>
</feature>
<dbReference type="Pfam" id="PF03033">
    <property type="entry name" value="Glyco_transf_28"/>
    <property type="match status" value="1"/>
</dbReference>
<keyword evidence="10" id="KW-0752">Steroid biosynthesis</keyword>
<dbReference type="RefSeq" id="XP_015466148.1">
    <property type="nucleotide sequence ID" value="XM_015613029.1"/>
</dbReference>
<feature type="region of interest" description="Disordered" evidence="19">
    <location>
        <begin position="146"/>
        <end position="179"/>
    </location>
</feature>
<evidence type="ECO:0000256" key="11">
    <source>
        <dbReference type="ARBA" id="ARBA00023011"/>
    </source>
</evidence>
<dbReference type="InterPro" id="IPR001849">
    <property type="entry name" value="PH_domain"/>
</dbReference>
<evidence type="ECO:0000256" key="19">
    <source>
        <dbReference type="SAM" id="MobiDB-lite"/>
    </source>
</evidence>
<evidence type="ECO:0000256" key="18">
    <source>
        <dbReference type="ARBA" id="ARBA00049453"/>
    </source>
</evidence>
<evidence type="ECO:0000256" key="1">
    <source>
        <dbReference type="ARBA" id="ARBA00004170"/>
    </source>
</evidence>
<keyword evidence="8" id="KW-0328">Glycosyltransferase</keyword>
<dbReference type="GO" id="GO:0016020">
    <property type="term" value="C:membrane"/>
    <property type="evidence" value="ECO:0007669"/>
    <property type="project" value="UniProtKB-SubCell"/>
</dbReference>
<evidence type="ECO:0000256" key="6">
    <source>
        <dbReference type="ARBA" id="ARBA00022490"/>
    </source>
</evidence>
<dbReference type="EMBL" id="LMYN01000106">
    <property type="protein sequence ID" value="KSA00046.1"/>
    <property type="molecule type" value="Genomic_DNA"/>
</dbReference>
<dbReference type="InterPro" id="IPR004182">
    <property type="entry name" value="GRAM"/>
</dbReference>
<dbReference type="GO" id="GO:0016906">
    <property type="term" value="F:sterol 3-beta-glucosyltransferase activity"/>
    <property type="evidence" value="ECO:0007669"/>
    <property type="project" value="UniProtKB-EC"/>
</dbReference>
<dbReference type="GO" id="GO:0005975">
    <property type="term" value="P:carbohydrate metabolic process"/>
    <property type="evidence" value="ECO:0007669"/>
    <property type="project" value="InterPro"/>
</dbReference>
<evidence type="ECO:0000256" key="2">
    <source>
        <dbReference type="ARBA" id="ARBA00004496"/>
    </source>
</evidence>
<dbReference type="CDD" id="cd03784">
    <property type="entry name" value="GT1_Gtf-like"/>
    <property type="match status" value="1"/>
</dbReference>
<evidence type="ECO:0000256" key="10">
    <source>
        <dbReference type="ARBA" id="ARBA00022955"/>
    </source>
</evidence>
<gene>
    <name evidence="21" type="ORF">AC631_04200</name>
</gene>
<dbReference type="SMART" id="SM00568">
    <property type="entry name" value="GRAM"/>
    <property type="match status" value="2"/>
</dbReference>
<keyword evidence="14" id="KW-1207">Sterol metabolism</keyword>
<dbReference type="FunFam" id="2.30.29.30:FF:000303">
    <property type="entry name" value="Sterol 3-beta-glucosyltransferase"/>
    <property type="match status" value="1"/>
</dbReference>
<comment type="catalytic activity">
    <reaction evidence="18">
        <text>a sterol + UDP-alpha-D-glucose = a sterol 3-beta-D-glucoside + UDP + H(+)</text>
        <dbReference type="Rhea" id="RHEA:22724"/>
        <dbReference type="ChEBI" id="CHEBI:15378"/>
        <dbReference type="ChEBI" id="CHEBI:15889"/>
        <dbReference type="ChEBI" id="CHEBI:37424"/>
        <dbReference type="ChEBI" id="CHEBI:58223"/>
        <dbReference type="ChEBI" id="CHEBI:58885"/>
        <dbReference type="EC" id="2.4.1.173"/>
    </reaction>
    <physiologicalReaction direction="left-to-right" evidence="18">
        <dbReference type="Rhea" id="RHEA:22725"/>
    </physiologicalReaction>
</comment>